<comment type="caution">
    <text evidence="11">The sequence shown here is derived from an EMBL/GenBank/DDBJ whole genome shotgun (WGS) entry which is preliminary data.</text>
</comment>
<keyword evidence="8" id="KW-0812">Transmembrane</keyword>
<dbReference type="PANTHER" id="PTHR21581:SF33">
    <property type="entry name" value="D-ALANYL-D-ALANINE CARBOXYPEPTIDASE DACB"/>
    <property type="match status" value="1"/>
</dbReference>
<keyword evidence="11" id="KW-0121">Carboxypeptidase</keyword>
<evidence type="ECO:0000256" key="8">
    <source>
        <dbReference type="SAM" id="Phobius"/>
    </source>
</evidence>
<accession>A0ABS5RI02</accession>
<dbReference type="EMBL" id="JAHCLR010000015">
    <property type="protein sequence ID" value="MBS9533891.1"/>
    <property type="molecule type" value="Genomic_DNA"/>
</dbReference>
<evidence type="ECO:0000313" key="12">
    <source>
        <dbReference type="Proteomes" id="UP001519535"/>
    </source>
</evidence>
<evidence type="ECO:0000256" key="6">
    <source>
        <dbReference type="ARBA" id="ARBA00023316"/>
    </source>
</evidence>
<keyword evidence="12" id="KW-1185">Reference proteome</keyword>
<proteinExistence type="inferred from homology"/>
<keyword evidence="2 9" id="KW-0732">Signal</keyword>
<evidence type="ECO:0000256" key="4">
    <source>
        <dbReference type="ARBA" id="ARBA00022960"/>
    </source>
</evidence>
<evidence type="ECO:0000259" key="10">
    <source>
        <dbReference type="Pfam" id="PF00768"/>
    </source>
</evidence>
<feature type="domain" description="Peptidase S11 D-alanyl-D-alanine carboxypeptidase A N-terminal" evidence="10">
    <location>
        <begin position="90"/>
        <end position="311"/>
    </location>
</feature>
<dbReference type="Gene3D" id="3.40.710.10">
    <property type="entry name" value="DD-peptidase/beta-lactamase superfamily"/>
    <property type="match status" value="1"/>
</dbReference>
<gene>
    <name evidence="11" type="ORF">KIH27_09875</name>
</gene>
<keyword evidence="8" id="KW-1133">Transmembrane helix</keyword>
<keyword evidence="4" id="KW-0133">Cell shape</keyword>
<sequence>MSFLRATSALVATGFLVTGTPLAAAEPTPGLNAGPVGCPYQVFTPPAVDTSEVPEAGDPPLPLPVPTTPVGGAALAGCGITTAPGTPPVPGDVSAEAWLVADLDSGAVIAARDPHGRHRPASIIKVLTAMTSLNELDPGRVVAGTQEDANAEGTKVGVAPGGNYTVNQLLHGLLMGSGNDAAHALAGQLGGMDVALHKINTLARQLGGRDTRVATPSGLDGPGMSTSAYDIGLFYRYAWANPAFADIVATRTFDFPGHGDAPGYLLENDNQLLSNYPGALGGKTGYTDDAGQTFVGAANRDGRRLVAVLLHGTRQPIAPWQQAAHLLDYGYATPPGTQIGSLIEPDPALITPRQAAAQANPQAMSLVPRDDTVPVRVGVGIIGTIIVFALIMGARVVNRRPGRGSTW</sequence>
<protein>
    <submittedName>
        <fullName evidence="11">D-alanyl-D-alanine carboxypeptidase</fullName>
    </submittedName>
</protein>
<dbReference type="RefSeq" id="WP_214092770.1">
    <property type="nucleotide sequence ID" value="NZ_JAHCLR010000015.1"/>
</dbReference>
<dbReference type="InterPro" id="IPR018044">
    <property type="entry name" value="Peptidase_S11"/>
</dbReference>
<comment type="similarity">
    <text evidence="1 7">Belongs to the peptidase S11 family.</text>
</comment>
<evidence type="ECO:0000313" key="11">
    <source>
        <dbReference type="EMBL" id="MBS9533891.1"/>
    </source>
</evidence>
<evidence type="ECO:0000256" key="2">
    <source>
        <dbReference type="ARBA" id="ARBA00022729"/>
    </source>
</evidence>
<dbReference type="PRINTS" id="PR00725">
    <property type="entry name" value="DADACBPTASE1"/>
</dbReference>
<organism evidence="11 12">
    <name type="scientific">Mycolicibacter acidiphilus</name>
    <dbReference type="NCBI Taxonomy" id="2835306"/>
    <lineage>
        <taxon>Bacteria</taxon>
        <taxon>Bacillati</taxon>
        <taxon>Actinomycetota</taxon>
        <taxon>Actinomycetes</taxon>
        <taxon>Mycobacteriales</taxon>
        <taxon>Mycobacteriaceae</taxon>
        <taxon>Mycolicibacter</taxon>
    </lineage>
</organism>
<keyword evidence="8" id="KW-0472">Membrane</keyword>
<keyword evidence="5" id="KW-0573">Peptidoglycan synthesis</keyword>
<reference evidence="11 12" key="1">
    <citation type="submission" date="2021-05" db="EMBL/GenBank/DDBJ databases">
        <title>Mycobacterium acidophilum sp. nov., an extremely acid-tolerant member of the genus Mycobacterium.</title>
        <authorList>
            <person name="Xia J."/>
        </authorList>
    </citation>
    <scope>NUCLEOTIDE SEQUENCE [LARGE SCALE GENOMIC DNA]</scope>
    <source>
        <strain evidence="11 12">M1</strain>
    </source>
</reference>
<feature type="transmembrane region" description="Helical" evidence="8">
    <location>
        <begin position="377"/>
        <end position="397"/>
    </location>
</feature>
<keyword evidence="3" id="KW-0378">Hydrolase</keyword>
<dbReference type="SUPFAM" id="SSF56601">
    <property type="entry name" value="beta-lactamase/transpeptidase-like"/>
    <property type="match status" value="1"/>
</dbReference>
<evidence type="ECO:0000256" key="9">
    <source>
        <dbReference type="SAM" id="SignalP"/>
    </source>
</evidence>
<feature type="signal peptide" evidence="9">
    <location>
        <begin position="1"/>
        <end position="23"/>
    </location>
</feature>
<evidence type="ECO:0000256" key="1">
    <source>
        <dbReference type="ARBA" id="ARBA00007164"/>
    </source>
</evidence>
<evidence type="ECO:0000256" key="7">
    <source>
        <dbReference type="RuleBase" id="RU004016"/>
    </source>
</evidence>
<dbReference type="Pfam" id="PF00768">
    <property type="entry name" value="Peptidase_S11"/>
    <property type="match status" value="1"/>
</dbReference>
<dbReference type="InterPro" id="IPR012338">
    <property type="entry name" value="Beta-lactam/transpept-like"/>
</dbReference>
<dbReference type="InterPro" id="IPR001967">
    <property type="entry name" value="Peptidase_S11_N"/>
</dbReference>
<dbReference type="Proteomes" id="UP001519535">
    <property type="component" value="Unassembled WGS sequence"/>
</dbReference>
<dbReference type="GO" id="GO:0004180">
    <property type="term" value="F:carboxypeptidase activity"/>
    <property type="evidence" value="ECO:0007669"/>
    <property type="project" value="UniProtKB-KW"/>
</dbReference>
<feature type="chain" id="PRO_5047016053" evidence="9">
    <location>
        <begin position="24"/>
        <end position="407"/>
    </location>
</feature>
<evidence type="ECO:0000256" key="3">
    <source>
        <dbReference type="ARBA" id="ARBA00022801"/>
    </source>
</evidence>
<evidence type="ECO:0000256" key="5">
    <source>
        <dbReference type="ARBA" id="ARBA00022984"/>
    </source>
</evidence>
<dbReference type="PANTHER" id="PTHR21581">
    <property type="entry name" value="D-ALANYL-D-ALANINE CARBOXYPEPTIDASE"/>
    <property type="match status" value="1"/>
</dbReference>
<keyword evidence="11" id="KW-0645">Protease</keyword>
<keyword evidence="6" id="KW-0961">Cell wall biogenesis/degradation</keyword>
<name>A0ABS5RI02_9MYCO</name>